<evidence type="ECO:0000256" key="1">
    <source>
        <dbReference type="PROSITE-ProRule" id="PRU10141"/>
    </source>
</evidence>
<feature type="compositionally biased region" description="Basic and acidic residues" evidence="2">
    <location>
        <begin position="126"/>
        <end position="200"/>
    </location>
</feature>
<protein>
    <recommendedName>
        <fullName evidence="3">Protein kinase domain-containing protein</fullName>
    </recommendedName>
</protein>
<sequence length="435" mass="47406">MPTPRSPDEGTEEAEAEEAESGLALPAGPPLGGRSVALPCLSGAPAAVLAREGELKPKGRDARLDAPGAAEAPEETGSADGQKQRKKDKKPKKEKEKEKEKAEKRRKPSTECSASEGRRRKREKKQAKEAADAKEAKQKDASKDAREAKEAKDTRDGRARKTAEEAKVPKESKQSRDSKSAKGSTDGKDSKGAAEARDDSAPGPSPPAGRSALAFKPVQVMRRSTDKDRAAAAAAKVFEAFEDARLASKDRKPKGKDSRDEAKDSRGDAAATSSSARKPTRYERSEPKAAKGAALDLGNLKEMQKRLEEERNKLRMWVIKAKHEWEERQEKLADGQKAIGVTDDEDYYRCSDGEVFGPGGEFKCEGSIGNGVFSSVFRAKHTAEGTDYAIKFVRANTMMRKAAEKEVETYRKLQRTAGASSKKDQEACQYLMFLS</sequence>
<feature type="compositionally biased region" description="Basic and acidic residues" evidence="2">
    <location>
        <begin position="51"/>
        <end position="64"/>
    </location>
</feature>
<keyword evidence="1" id="KW-0067">ATP-binding</keyword>
<feature type="compositionally biased region" description="Acidic residues" evidence="2">
    <location>
        <begin position="9"/>
        <end position="20"/>
    </location>
</feature>
<gene>
    <name evidence="4" type="ORF">PCOR1329_LOCUS21261</name>
</gene>
<feature type="compositionally biased region" description="Low complexity" evidence="2">
    <location>
        <begin position="66"/>
        <end position="79"/>
    </location>
</feature>
<dbReference type="Gene3D" id="3.30.200.20">
    <property type="entry name" value="Phosphorylase Kinase, domain 1"/>
    <property type="match status" value="1"/>
</dbReference>
<dbReference type="InterPro" id="IPR000719">
    <property type="entry name" value="Prot_kinase_dom"/>
</dbReference>
<dbReference type="EMBL" id="CAUYUJ010006980">
    <property type="protein sequence ID" value="CAK0819229.1"/>
    <property type="molecule type" value="Genomic_DNA"/>
</dbReference>
<evidence type="ECO:0000256" key="2">
    <source>
        <dbReference type="SAM" id="MobiDB-lite"/>
    </source>
</evidence>
<feature type="compositionally biased region" description="Basic and acidic residues" evidence="2">
    <location>
        <begin position="242"/>
        <end position="267"/>
    </location>
</feature>
<feature type="binding site" evidence="1">
    <location>
        <position position="391"/>
    </location>
    <ligand>
        <name>ATP</name>
        <dbReference type="ChEBI" id="CHEBI:30616"/>
    </ligand>
</feature>
<dbReference type="PROSITE" id="PS50011">
    <property type="entry name" value="PROTEIN_KINASE_DOM"/>
    <property type="match status" value="1"/>
</dbReference>
<feature type="compositionally biased region" description="Basic and acidic residues" evidence="2">
    <location>
        <begin position="91"/>
        <end position="103"/>
    </location>
</feature>
<evidence type="ECO:0000313" key="4">
    <source>
        <dbReference type="EMBL" id="CAK0819229.1"/>
    </source>
</evidence>
<dbReference type="PROSITE" id="PS00107">
    <property type="entry name" value="PROTEIN_KINASE_ATP"/>
    <property type="match status" value="1"/>
</dbReference>
<name>A0ABN9RMB1_9DINO</name>
<proteinExistence type="predicted"/>
<dbReference type="InterPro" id="IPR017441">
    <property type="entry name" value="Protein_kinase_ATP_BS"/>
</dbReference>
<evidence type="ECO:0000259" key="3">
    <source>
        <dbReference type="PROSITE" id="PS50011"/>
    </source>
</evidence>
<organism evidence="4 5">
    <name type="scientific">Prorocentrum cordatum</name>
    <dbReference type="NCBI Taxonomy" id="2364126"/>
    <lineage>
        <taxon>Eukaryota</taxon>
        <taxon>Sar</taxon>
        <taxon>Alveolata</taxon>
        <taxon>Dinophyceae</taxon>
        <taxon>Prorocentrales</taxon>
        <taxon>Prorocentraceae</taxon>
        <taxon>Prorocentrum</taxon>
    </lineage>
</organism>
<accession>A0ABN9RMB1</accession>
<feature type="non-terminal residue" evidence="4">
    <location>
        <position position="435"/>
    </location>
</feature>
<evidence type="ECO:0000313" key="5">
    <source>
        <dbReference type="Proteomes" id="UP001189429"/>
    </source>
</evidence>
<feature type="region of interest" description="Disordered" evidence="2">
    <location>
        <begin position="1"/>
        <end position="38"/>
    </location>
</feature>
<keyword evidence="1" id="KW-0547">Nucleotide-binding</keyword>
<feature type="domain" description="Protein kinase" evidence="3">
    <location>
        <begin position="362"/>
        <end position="435"/>
    </location>
</feature>
<dbReference type="Proteomes" id="UP001189429">
    <property type="component" value="Unassembled WGS sequence"/>
</dbReference>
<keyword evidence="5" id="KW-1185">Reference proteome</keyword>
<dbReference type="SUPFAM" id="SSF56112">
    <property type="entry name" value="Protein kinase-like (PK-like)"/>
    <property type="match status" value="1"/>
</dbReference>
<comment type="caution">
    <text evidence="4">The sequence shown here is derived from an EMBL/GenBank/DDBJ whole genome shotgun (WGS) entry which is preliminary data.</text>
</comment>
<feature type="compositionally biased region" description="Basic and acidic residues" evidence="2">
    <location>
        <begin position="280"/>
        <end position="289"/>
    </location>
</feature>
<feature type="region of interest" description="Disordered" evidence="2">
    <location>
        <begin position="51"/>
        <end position="297"/>
    </location>
</feature>
<reference evidence="4" key="1">
    <citation type="submission" date="2023-10" db="EMBL/GenBank/DDBJ databases">
        <authorList>
            <person name="Chen Y."/>
            <person name="Shah S."/>
            <person name="Dougan E. K."/>
            <person name="Thang M."/>
            <person name="Chan C."/>
        </authorList>
    </citation>
    <scope>NUCLEOTIDE SEQUENCE [LARGE SCALE GENOMIC DNA]</scope>
</reference>
<dbReference type="InterPro" id="IPR011009">
    <property type="entry name" value="Kinase-like_dom_sf"/>
</dbReference>